<accession>A0ABW2SJV2</accession>
<dbReference type="Gene3D" id="2.40.50.140">
    <property type="entry name" value="Nucleic acid-binding proteins"/>
    <property type="match status" value="1"/>
</dbReference>
<evidence type="ECO:0000256" key="5">
    <source>
        <dbReference type="SAM" id="Phobius"/>
    </source>
</evidence>
<dbReference type="InterPro" id="IPR002810">
    <property type="entry name" value="NfeD-like_C"/>
</dbReference>
<keyword evidence="3 5" id="KW-1133">Transmembrane helix</keyword>
<keyword evidence="4 5" id="KW-0472">Membrane</keyword>
<dbReference type="SUPFAM" id="SSF141322">
    <property type="entry name" value="NfeD domain-like"/>
    <property type="match status" value="1"/>
</dbReference>
<keyword evidence="2 5" id="KW-0812">Transmembrane</keyword>
<evidence type="ECO:0000259" key="6">
    <source>
        <dbReference type="Pfam" id="PF01957"/>
    </source>
</evidence>
<evidence type="ECO:0000256" key="4">
    <source>
        <dbReference type="ARBA" id="ARBA00023136"/>
    </source>
</evidence>
<feature type="transmembrane region" description="Helical" evidence="5">
    <location>
        <begin position="41"/>
        <end position="63"/>
    </location>
</feature>
<gene>
    <name evidence="7" type="ORF">ACFQWG_03865</name>
</gene>
<feature type="transmembrane region" description="Helical" evidence="5">
    <location>
        <begin position="7"/>
        <end position="35"/>
    </location>
</feature>
<evidence type="ECO:0000256" key="2">
    <source>
        <dbReference type="ARBA" id="ARBA00022692"/>
    </source>
</evidence>
<evidence type="ECO:0000256" key="3">
    <source>
        <dbReference type="ARBA" id="ARBA00022989"/>
    </source>
</evidence>
<dbReference type="PANTHER" id="PTHR33507">
    <property type="entry name" value="INNER MEMBRANE PROTEIN YBBJ"/>
    <property type="match status" value="1"/>
</dbReference>
<evidence type="ECO:0000313" key="7">
    <source>
        <dbReference type="EMBL" id="MFC7580357.1"/>
    </source>
</evidence>
<sequence>MHVIWWLVAALVLGIIEVATVDLIFLMLAIAALLAALASGLGLGLVGQVVVFAAAAVVLLFLVRPWARRHLARSTPDVRTNAQGLVGQEAVALSRLTGTDGRVRLVGETWSARTVDRAEVPAGTHVRVLSIDGATAVVGPLSSVVDPPADQV</sequence>
<name>A0ABW2SJV2_9ACTO</name>
<dbReference type="Pfam" id="PF01957">
    <property type="entry name" value="NfeD"/>
    <property type="match status" value="1"/>
</dbReference>
<reference evidence="8" key="1">
    <citation type="journal article" date="2019" name="Int. J. Syst. Evol. Microbiol.">
        <title>The Global Catalogue of Microorganisms (GCM) 10K type strain sequencing project: providing services to taxonomists for standard genome sequencing and annotation.</title>
        <authorList>
            <consortium name="The Broad Institute Genomics Platform"/>
            <consortium name="The Broad Institute Genome Sequencing Center for Infectious Disease"/>
            <person name="Wu L."/>
            <person name="Ma J."/>
        </authorList>
    </citation>
    <scope>NUCLEOTIDE SEQUENCE [LARGE SCALE GENOMIC DNA]</scope>
    <source>
        <strain evidence="8">CCUG 56698</strain>
    </source>
</reference>
<evidence type="ECO:0000256" key="1">
    <source>
        <dbReference type="ARBA" id="ARBA00004141"/>
    </source>
</evidence>
<dbReference type="Proteomes" id="UP001596527">
    <property type="component" value="Unassembled WGS sequence"/>
</dbReference>
<dbReference type="InterPro" id="IPR012340">
    <property type="entry name" value="NA-bd_OB-fold"/>
</dbReference>
<dbReference type="PANTHER" id="PTHR33507:SF3">
    <property type="entry name" value="INNER MEMBRANE PROTEIN YBBJ"/>
    <property type="match status" value="1"/>
</dbReference>
<dbReference type="InterPro" id="IPR052165">
    <property type="entry name" value="Membrane_assoc_protease"/>
</dbReference>
<proteinExistence type="predicted"/>
<keyword evidence="8" id="KW-1185">Reference proteome</keyword>
<feature type="domain" description="NfeD-like C-terminal" evidence="6">
    <location>
        <begin position="83"/>
        <end position="140"/>
    </location>
</feature>
<evidence type="ECO:0000313" key="8">
    <source>
        <dbReference type="Proteomes" id="UP001596527"/>
    </source>
</evidence>
<organism evidence="7 8">
    <name type="scientific">Schaalia naturae</name>
    <dbReference type="NCBI Taxonomy" id="635203"/>
    <lineage>
        <taxon>Bacteria</taxon>
        <taxon>Bacillati</taxon>
        <taxon>Actinomycetota</taxon>
        <taxon>Actinomycetes</taxon>
        <taxon>Actinomycetales</taxon>
        <taxon>Actinomycetaceae</taxon>
        <taxon>Schaalia</taxon>
    </lineage>
</organism>
<dbReference type="RefSeq" id="WP_380972283.1">
    <property type="nucleotide sequence ID" value="NZ_JBHTEF010000001.1"/>
</dbReference>
<protein>
    <submittedName>
        <fullName evidence="7">NfeD family protein</fullName>
    </submittedName>
</protein>
<comment type="subcellular location">
    <subcellularLocation>
        <location evidence="1">Membrane</location>
        <topology evidence="1">Multi-pass membrane protein</topology>
    </subcellularLocation>
</comment>
<comment type="caution">
    <text evidence="7">The sequence shown here is derived from an EMBL/GenBank/DDBJ whole genome shotgun (WGS) entry which is preliminary data.</text>
</comment>
<dbReference type="EMBL" id="JBHTEF010000001">
    <property type="protein sequence ID" value="MFC7580357.1"/>
    <property type="molecule type" value="Genomic_DNA"/>
</dbReference>